<organism evidence="1 2">
    <name type="scientific">Syntrophomonas wolfei</name>
    <dbReference type="NCBI Taxonomy" id="863"/>
    <lineage>
        <taxon>Bacteria</taxon>
        <taxon>Bacillati</taxon>
        <taxon>Bacillota</taxon>
        <taxon>Clostridia</taxon>
        <taxon>Eubacteriales</taxon>
        <taxon>Syntrophomonadaceae</taxon>
        <taxon>Syntrophomonas</taxon>
    </lineage>
</organism>
<proteinExistence type="predicted"/>
<dbReference type="EMBL" id="DNZF01000235">
    <property type="protein sequence ID" value="HBK54438.1"/>
    <property type="molecule type" value="Genomic_DNA"/>
</dbReference>
<dbReference type="AlphaFoldDB" id="A0A354YYL9"/>
<evidence type="ECO:0000313" key="1">
    <source>
        <dbReference type="EMBL" id="HBK54438.1"/>
    </source>
</evidence>
<name>A0A354YYL9_9FIRM</name>
<evidence type="ECO:0000313" key="2">
    <source>
        <dbReference type="Proteomes" id="UP000263273"/>
    </source>
</evidence>
<gene>
    <name evidence="1" type="ORF">DDZ44_10925</name>
</gene>
<dbReference type="Proteomes" id="UP000263273">
    <property type="component" value="Unassembled WGS sequence"/>
</dbReference>
<protein>
    <submittedName>
        <fullName evidence="1">Uncharacterized protein</fullName>
    </submittedName>
</protein>
<sequence length="75" mass="9194">MNCRNIETAMRLIDPTRQMFIPYRWEELDGYQVWDEFKVLCRNREMGYAQRKVELSRLALKMSYFTFTIYGDKEP</sequence>
<accession>A0A354YYL9</accession>
<comment type="caution">
    <text evidence="1">The sequence shown here is derived from an EMBL/GenBank/DDBJ whole genome shotgun (WGS) entry which is preliminary data.</text>
</comment>
<reference evidence="1 2" key="1">
    <citation type="journal article" date="2018" name="Nat. Biotechnol.">
        <title>A standardized bacterial taxonomy based on genome phylogeny substantially revises the tree of life.</title>
        <authorList>
            <person name="Parks D.H."/>
            <person name="Chuvochina M."/>
            <person name="Waite D.W."/>
            <person name="Rinke C."/>
            <person name="Skarshewski A."/>
            <person name="Chaumeil P.A."/>
            <person name="Hugenholtz P."/>
        </authorList>
    </citation>
    <scope>NUCLEOTIDE SEQUENCE [LARGE SCALE GENOMIC DNA]</scope>
    <source>
        <strain evidence="1">UBA10948</strain>
    </source>
</reference>
<feature type="non-terminal residue" evidence="1">
    <location>
        <position position="75"/>
    </location>
</feature>